<proteinExistence type="inferred from homology"/>
<dbReference type="PANTHER" id="PTHR28288:SF2">
    <property type="entry name" value="PROTEASE B INHIBITOR 2"/>
    <property type="match status" value="1"/>
</dbReference>
<dbReference type="Gene3D" id="3.30.70.80">
    <property type="entry name" value="Peptidase S8 propeptide/proteinase inhibitor I9"/>
    <property type="match status" value="1"/>
</dbReference>
<sequence>MPYEASVMKSGALISYWPAEVAELSEALTVPFKRASQLPSTLYFLRHFRSFIPKQITHRTLTNTPTMSGNYIVAFKDHVSQAQIDKYIEDVKANGGSIGHKYDAALKGFSAAIPTSYVQQLEAQGLQDGVIDFIEPDGIVTTQ</sequence>
<evidence type="ECO:0000313" key="3">
    <source>
        <dbReference type="EMBL" id="CAL1707097.1"/>
    </source>
</evidence>
<dbReference type="PANTHER" id="PTHR28288">
    <property type="entry name" value="PROTEASE B INHIBITOR 2"/>
    <property type="match status" value="1"/>
</dbReference>
<dbReference type="Proteomes" id="UP001497453">
    <property type="component" value="Chromosome 4"/>
</dbReference>
<protein>
    <recommendedName>
        <fullName evidence="2">Inhibitor I9 domain-containing protein</fullName>
    </recommendedName>
</protein>
<gene>
    <name evidence="3" type="ORF">GFSPODELE1_LOCUS6198</name>
</gene>
<dbReference type="EMBL" id="OZ037947">
    <property type="protein sequence ID" value="CAL1707097.1"/>
    <property type="molecule type" value="Genomic_DNA"/>
</dbReference>
<dbReference type="InterPro" id="IPR010259">
    <property type="entry name" value="S8pro/Inhibitor_I9"/>
</dbReference>
<name>A0ABP1DK84_9APHY</name>
<organism evidence="3 4">
    <name type="scientific">Somion occarium</name>
    <dbReference type="NCBI Taxonomy" id="3059160"/>
    <lineage>
        <taxon>Eukaryota</taxon>
        <taxon>Fungi</taxon>
        <taxon>Dikarya</taxon>
        <taxon>Basidiomycota</taxon>
        <taxon>Agaricomycotina</taxon>
        <taxon>Agaricomycetes</taxon>
        <taxon>Polyporales</taxon>
        <taxon>Cerrenaceae</taxon>
        <taxon>Somion</taxon>
    </lineage>
</organism>
<dbReference type="Pfam" id="PF05922">
    <property type="entry name" value="Inhibitor_I9"/>
    <property type="match status" value="1"/>
</dbReference>
<feature type="domain" description="Inhibitor I9" evidence="2">
    <location>
        <begin position="70"/>
        <end position="142"/>
    </location>
</feature>
<evidence type="ECO:0000313" key="4">
    <source>
        <dbReference type="Proteomes" id="UP001497453"/>
    </source>
</evidence>
<comment type="similarity">
    <text evidence="1">Belongs to the protease inhibitor I9 family.</text>
</comment>
<reference evidence="4" key="1">
    <citation type="submission" date="2024-04" db="EMBL/GenBank/DDBJ databases">
        <authorList>
            <person name="Shaw F."/>
            <person name="Minotto A."/>
        </authorList>
    </citation>
    <scope>NUCLEOTIDE SEQUENCE [LARGE SCALE GENOMIC DNA]</scope>
</reference>
<evidence type="ECO:0000259" key="2">
    <source>
        <dbReference type="Pfam" id="PF05922"/>
    </source>
</evidence>
<keyword evidence="4" id="KW-1185">Reference proteome</keyword>
<accession>A0ABP1DK84</accession>
<evidence type="ECO:0000256" key="1">
    <source>
        <dbReference type="ARBA" id="ARBA00038069"/>
    </source>
</evidence>
<dbReference type="InterPro" id="IPR052471">
    <property type="entry name" value="PBI_I9"/>
</dbReference>
<dbReference type="SUPFAM" id="SSF54897">
    <property type="entry name" value="Protease propeptides/inhibitors"/>
    <property type="match status" value="1"/>
</dbReference>
<dbReference type="InterPro" id="IPR037045">
    <property type="entry name" value="S8pro/Inhibitor_I9_sf"/>
</dbReference>